<proteinExistence type="predicted"/>
<keyword evidence="2" id="KW-1185">Reference proteome</keyword>
<organism evidence="1 2">
    <name type="scientific">Entomophthora muscae</name>
    <dbReference type="NCBI Taxonomy" id="34485"/>
    <lineage>
        <taxon>Eukaryota</taxon>
        <taxon>Fungi</taxon>
        <taxon>Fungi incertae sedis</taxon>
        <taxon>Zoopagomycota</taxon>
        <taxon>Entomophthoromycotina</taxon>
        <taxon>Entomophthoromycetes</taxon>
        <taxon>Entomophthorales</taxon>
        <taxon>Entomophthoraceae</taxon>
        <taxon>Entomophthora</taxon>
    </lineage>
</organism>
<dbReference type="Proteomes" id="UP001165960">
    <property type="component" value="Unassembled WGS sequence"/>
</dbReference>
<accession>A0ACC2UPD7</accession>
<reference evidence="1" key="1">
    <citation type="submission" date="2022-04" db="EMBL/GenBank/DDBJ databases">
        <title>Genome of the entomopathogenic fungus Entomophthora muscae.</title>
        <authorList>
            <person name="Elya C."/>
            <person name="Lovett B.R."/>
            <person name="Lee E."/>
            <person name="Macias A.M."/>
            <person name="Hajek A.E."/>
            <person name="De Bivort B.L."/>
            <person name="Kasson M.T."/>
            <person name="De Fine Licht H.H."/>
            <person name="Stajich J.E."/>
        </authorList>
    </citation>
    <scope>NUCLEOTIDE SEQUENCE</scope>
    <source>
        <strain evidence="1">Berkeley</strain>
    </source>
</reference>
<evidence type="ECO:0000313" key="1">
    <source>
        <dbReference type="EMBL" id="KAJ9088989.1"/>
    </source>
</evidence>
<sequence length="133" mass="14595">MPTFKDLSPTQLAMLACKHLSPTNLKRVPTQSQLVKFVSDGRQAINLMAKSATTIKDLVLSDALKKTKDGEMFLLHDNGQEVEDRIIAYATTQNLEKLNTATTCVREPTLISRLASVWELAGCRLGGQGPPKN</sequence>
<comment type="caution">
    <text evidence="1">The sequence shown here is derived from an EMBL/GenBank/DDBJ whole genome shotgun (WGS) entry which is preliminary data.</text>
</comment>
<dbReference type="EMBL" id="QTSX02000073">
    <property type="protein sequence ID" value="KAJ9088989.1"/>
    <property type="molecule type" value="Genomic_DNA"/>
</dbReference>
<name>A0ACC2UPD7_9FUNG</name>
<evidence type="ECO:0000313" key="2">
    <source>
        <dbReference type="Proteomes" id="UP001165960"/>
    </source>
</evidence>
<gene>
    <name evidence="1" type="ORF">DSO57_1017439</name>
</gene>
<protein>
    <submittedName>
        <fullName evidence="1">Uncharacterized protein</fullName>
    </submittedName>
</protein>